<dbReference type="EMBL" id="CP056030">
    <property type="protein sequence ID" value="QKZ02425.1"/>
    <property type="molecule type" value="Genomic_DNA"/>
</dbReference>
<sequence length="175" mass="19216">MSVRKENYKEGAIASRSPLEQMMNNVVPDYNAPIVAGTSLGGIELGGFADEVLACLQDSCRVENTESEGPAGAFTLYELDGGVVGFGVDGDGVIVSLWCRQPYQGLYDGRLGPGMSVSEISKMSRRQFEFGGYLVLDRNYQVYFGLPALFDDFDSFDELPRDLVFEELYVGDLMC</sequence>
<proteinExistence type="predicted"/>
<protein>
    <submittedName>
        <fullName evidence="1">Uncharacterized protein</fullName>
    </submittedName>
</protein>
<gene>
    <name evidence="1" type="ORF">HWQ56_00905</name>
</gene>
<dbReference type="AlphaFoldDB" id="A0A7D5GY16"/>
<reference evidence="1 2" key="1">
    <citation type="submission" date="2020-06" db="EMBL/GenBank/DDBJ databases">
        <title>Pseudomonas eucalypticola sp. nov., an endophyte of Eucalyptus dunnii leaves with biocontrol ability of eucalyptus leaf blight.</title>
        <authorList>
            <person name="Liu Y."/>
            <person name="Song Z."/>
            <person name="Zeng H."/>
            <person name="Lu M."/>
            <person name="Wang X."/>
            <person name="Lian X."/>
            <person name="Zhang Q."/>
        </authorList>
    </citation>
    <scope>NUCLEOTIDE SEQUENCE [LARGE SCALE GENOMIC DNA]</scope>
    <source>
        <strain evidence="1 2">NP-1</strain>
    </source>
</reference>
<keyword evidence="2" id="KW-1185">Reference proteome</keyword>
<evidence type="ECO:0000313" key="2">
    <source>
        <dbReference type="Proteomes" id="UP000509568"/>
    </source>
</evidence>
<organism evidence="1 2">
    <name type="scientific">Pseudomonas eucalypticola</name>
    <dbReference type="NCBI Taxonomy" id="2599595"/>
    <lineage>
        <taxon>Bacteria</taxon>
        <taxon>Pseudomonadati</taxon>
        <taxon>Pseudomonadota</taxon>
        <taxon>Gammaproteobacteria</taxon>
        <taxon>Pseudomonadales</taxon>
        <taxon>Pseudomonadaceae</taxon>
        <taxon>Pseudomonas</taxon>
    </lineage>
</organism>
<dbReference type="KEGG" id="pez:HWQ56_00905"/>
<dbReference type="Proteomes" id="UP000509568">
    <property type="component" value="Chromosome"/>
</dbReference>
<name>A0A7D5GY16_9PSED</name>
<evidence type="ECO:0000313" key="1">
    <source>
        <dbReference type="EMBL" id="QKZ02425.1"/>
    </source>
</evidence>
<dbReference type="RefSeq" id="WP_176569575.1">
    <property type="nucleotide sequence ID" value="NZ_CP056030.1"/>
</dbReference>
<accession>A0A7D5GY16</accession>